<evidence type="ECO:0000256" key="8">
    <source>
        <dbReference type="ARBA" id="ARBA00022801"/>
    </source>
</evidence>
<dbReference type="InterPro" id="IPR030048">
    <property type="entry name" value="SurE"/>
</dbReference>
<evidence type="ECO:0000256" key="9">
    <source>
        <dbReference type="HAMAP-Rule" id="MF_00060"/>
    </source>
</evidence>
<dbReference type="FunFam" id="3.40.1210.10:FF:000001">
    <property type="entry name" value="5'/3'-nucleotidase SurE"/>
    <property type="match status" value="1"/>
</dbReference>
<dbReference type="EC" id="3.1.3.5" evidence="9"/>
<feature type="binding site" evidence="9">
    <location>
        <position position="12"/>
    </location>
    <ligand>
        <name>a divalent metal cation</name>
        <dbReference type="ChEBI" id="CHEBI:60240"/>
    </ligand>
</feature>
<accession>A0A395LW72</accession>
<dbReference type="EMBL" id="PHFL01000072">
    <property type="protein sequence ID" value="RFM22936.1"/>
    <property type="molecule type" value="Genomic_DNA"/>
</dbReference>
<feature type="binding site" evidence="9">
    <location>
        <position position="11"/>
    </location>
    <ligand>
        <name>a divalent metal cation</name>
        <dbReference type="ChEBI" id="CHEBI:60240"/>
    </ligand>
</feature>
<evidence type="ECO:0000256" key="2">
    <source>
        <dbReference type="ARBA" id="ARBA00001946"/>
    </source>
</evidence>
<sequence length="255" mass="28135">MRRPRILVTNDDGIDAEGLEMLAKAMSKIGEVTVVAPNSPQSGMSHAMTLGQPLRIKKAYKHKKFFGYAVSGTPVDCVKAALAQILPEKPDLVVSGINHGSNTAINILYSGTVAAAREAAIAKIPAIAFSLTTYNNPDFRYAAKFAKQLALKVLKHGLPVGTLLTVNIPNLPEEKIKGVAVTHQGKSKWHETMIERADAYGEPYYWLRGELVLQDDSLEDDEFAIRNDYVSVTPISFDQTNYAFLETMRTWNLKK</sequence>
<keyword evidence="6 9" id="KW-0479">Metal-binding</keyword>
<dbReference type="NCBIfam" id="NF001492">
    <property type="entry name" value="PRK00346.2-2"/>
    <property type="match status" value="1"/>
</dbReference>
<evidence type="ECO:0000256" key="1">
    <source>
        <dbReference type="ARBA" id="ARBA00000815"/>
    </source>
</evidence>
<dbReference type="PANTHER" id="PTHR30457:SF0">
    <property type="entry name" value="PHOSPHATASE, PUTATIVE (AFU_ORTHOLOGUE AFUA_4G01070)-RELATED"/>
    <property type="match status" value="1"/>
</dbReference>
<evidence type="ECO:0000256" key="3">
    <source>
        <dbReference type="ARBA" id="ARBA00004496"/>
    </source>
</evidence>
<keyword evidence="5 9" id="KW-0963">Cytoplasm</keyword>
<evidence type="ECO:0000256" key="6">
    <source>
        <dbReference type="ARBA" id="ARBA00022723"/>
    </source>
</evidence>
<dbReference type="NCBIfam" id="NF001490">
    <property type="entry name" value="PRK00346.1-4"/>
    <property type="match status" value="1"/>
</dbReference>
<dbReference type="PANTHER" id="PTHR30457">
    <property type="entry name" value="5'-NUCLEOTIDASE SURE"/>
    <property type="match status" value="1"/>
</dbReference>
<keyword evidence="7 9" id="KW-0547">Nucleotide-binding</keyword>
<dbReference type="GO" id="GO:0008253">
    <property type="term" value="F:5'-nucleotidase activity"/>
    <property type="evidence" value="ECO:0007669"/>
    <property type="project" value="UniProtKB-UniRule"/>
</dbReference>
<evidence type="ECO:0000256" key="5">
    <source>
        <dbReference type="ARBA" id="ARBA00022490"/>
    </source>
</evidence>
<organism evidence="11 12">
    <name type="scientific">Candidatus Thermochlorobacter aerophilus</name>
    <dbReference type="NCBI Taxonomy" id="1868324"/>
    <lineage>
        <taxon>Bacteria</taxon>
        <taxon>Pseudomonadati</taxon>
        <taxon>Chlorobiota</taxon>
        <taxon>Chlorobiia</taxon>
        <taxon>Chlorobiales</taxon>
        <taxon>Candidatus Thermochlorobacteriaceae</taxon>
        <taxon>Candidatus Thermochlorobacter</taxon>
    </lineage>
</organism>
<dbReference type="AlphaFoldDB" id="A0A395LW72"/>
<dbReference type="GO" id="GO:0046872">
    <property type="term" value="F:metal ion binding"/>
    <property type="evidence" value="ECO:0007669"/>
    <property type="project" value="UniProtKB-UniRule"/>
</dbReference>
<comment type="caution">
    <text evidence="11">The sequence shown here is derived from an EMBL/GenBank/DDBJ whole genome shotgun (WGS) entry which is preliminary data.</text>
</comment>
<dbReference type="GO" id="GO:0005737">
    <property type="term" value="C:cytoplasm"/>
    <property type="evidence" value="ECO:0007669"/>
    <property type="project" value="UniProtKB-SubCell"/>
</dbReference>
<dbReference type="HAMAP" id="MF_00060">
    <property type="entry name" value="SurE"/>
    <property type="match status" value="1"/>
</dbReference>
<evidence type="ECO:0000256" key="7">
    <source>
        <dbReference type="ARBA" id="ARBA00022741"/>
    </source>
</evidence>
<comment type="similarity">
    <text evidence="4 9">Belongs to the SurE nucleotidase family.</text>
</comment>
<dbReference type="InterPro" id="IPR036523">
    <property type="entry name" value="SurE-like_sf"/>
</dbReference>
<evidence type="ECO:0000256" key="4">
    <source>
        <dbReference type="ARBA" id="ARBA00011062"/>
    </source>
</evidence>
<evidence type="ECO:0000313" key="12">
    <source>
        <dbReference type="Proteomes" id="UP000266389"/>
    </source>
</evidence>
<dbReference type="SUPFAM" id="SSF64167">
    <property type="entry name" value="SurE-like"/>
    <property type="match status" value="1"/>
</dbReference>
<evidence type="ECO:0000259" key="10">
    <source>
        <dbReference type="Pfam" id="PF01975"/>
    </source>
</evidence>
<reference evidence="11 12" key="1">
    <citation type="journal article" date="2011" name="ISME J.">
        <title>Community ecology of hot spring cyanobacterial mats: predominant populations and their functional potential.</title>
        <authorList>
            <person name="Klatt C.G."/>
            <person name="Wood J.M."/>
            <person name="Rusch D.B."/>
            <person name="Bateson M.M."/>
            <person name="Hamamura N."/>
            <person name="Heidelberg J.F."/>
            <person name="Grossman A.R."/>
            <person name="Bhaya D."/>
            <person name="Cohan F.M."/>
            <person name="Kuhl M."/>
            <person name="Bryant D.A."/>
            <person name="Ward D.M."/>
        </authorList>
    </citation>
    <scope>NUCLEOTIDE SEQUENCE [LARGE SCALE GENOMIC DNA]</scope>
    <source>
        <strain evidence="11">OS</strain>
    </source>
</reference>
<feature type="domain" description="Survival protein SurE-like phosphatase/nucleotidase" evidence="10">
    <location>
        <begin position="6"/>
        <end position="190"/>
    </location>
</feature>
<dbReference type="NCBIfam" id="TIGR00087">
    <property type="entry name" value="surE"/>
    <property type="match status" value="1"/>
</dbReference>
<keyword evidence="8 9" id="KW-0378">Hydrolase</keyword>
<evidence type="ECO:0000313" key="11">
    <source>
        <dbReference type="EMBL" id="RFM22936.1"/>
    </source>
</evidence>
<name>A0A395LW72_9BACT</name>
<comment type="cofactor">
    <cofactor evidence="9">
        <name>a divalent metal cation</name>
        <dbReference type="ChEBI" id="CHEBI:60240"/>
    </cofactor>
    <text evidence="9">Binds 1 divalent metal cation per subunit.</text>
</comment>
<dbReference type="Pfam" id="PF01975">
    <property type="entry name" value="SurE"/>
    <property type="match status" value="1"/>
</dbReference>
<dbReference type="Proteomes" id="UP000266389">
    <property type="component" value="Unassembled WGS sequence"/>
</dbReference>
<feature type="binding site" evidence="9">
    <location>
        <position position="42"/>
    </location>
    <ligand>
        <name>a divalent metal cation</name>
        <dbReference type="ChEBI" id="CHEBI:60240"/>
    </ligand>
</feature>
<dbReference type="Gene3D" id="3.40.1210.10">
    <property type="entry name" value="Survival protein SurE-like phosphatase/nucleotidase"/>
    <property type="match status" value="1"/>
</dbReference>
<protein>
    <recommendedName>
        <fullName evidence="9">5'-nucleotidase SurE</fullName>
        <ecNumber evidence="9">3.1.3.5</ecNumber>
    </recommendedName>
    <alternativeName>
        <fullName evidence="9">Nucleoside 5'-monophosphate phosphohydrolase</fullName>
    </alternativeName>
</protein>
<proteinExistence type="inferred from homology"/>
<comment type="function">
    <text evidence="9">Nucleotidase that shows phosphatase activity on nucleoside 5'-monophosphates.</text>
</comment>
<dbReference type="InterPro" id="IPR002828">
    <property type="entry name" value="SurE-like_Pase/nucleotidase"/>
</dbReference>
<gene>
    <name evidence="9 11" type="primary">surE</name>
    <name evidence="11" type="ORF">D0433_13815</name>
</gene>
<feature type="binding site" evidence="9">
    <location>
        <position position="98"/>
    </location>
    <ligand>
        <name>a divalent metal cation</name>
        <dbReference type="ChEBI" id="CHEBI:60240"/>
    </ligand>
</feature>
<comment type="cofactor">
    <cofactor evidence="2">
        <name>Mg(2+)</name>
        <dbReference type="ChEBI" id="CHEBI:18420"/>
    </cofactor>
</comment>
<comment type="catalytic activity">
    <reaction evidence="1 9">
        <text>a ribonucleoside 5'-phosphate + H2O = a ribonucleoside + phosphate</text>
        <dbReference type="Rhea" id="RHEA:12484"/>
        <dbReference type="ChEBI" id="CHEBI:15377"/>
        <dbReference type="ChEBI" id="CHEBI:18254"/>
        <dbReference type="ChEBI" id="CHEBI:43474"/>
        <dbReference type="ChEBI" id="CHEBI:58043"/>
        <dbReference type="EC" id="3.1.3.5"/>
    </reaction>
</comment>
<comment type="subcellular location">
    <subcellularLocation>
        <location evidence="3 9">Cytoplasm</location>
    </subcellularLocation>
</comment>
<dbReference type="GO" id="GO:0000166">
    <property type="term" value="F:nucleotide binding"/>
    <property type="evidence" value="ECO:0007669"/>
    <property type="project" value="UniProtKB-KW"/>
</dbReference>